<dbReference type="GO" id="GO:0005737">
    <property type="term" value="C:cytoplasm"/>
    <property type="evidence" value="ECO:0007669"/>
    <property type="project" value="TreeGrafter"/>
</dbReference>
<dbReference type="InterPro" id="IPR030382">
    <property type="entry name" value="MeTrfase_TRM5/TYW2"/>
</dbReference>
<dbReference type="PANTHER" id="PTHR23245:SF43">
    <property type="entry name" value="TRNA (GUANINE(37)-N1)-METHYLTRANSFERASE 2"/>
    <property type="match status" value="1"/>
</dbReference>
<evidence type="ECO:0000256" key="3">
    <source>
        <dbReference type="ARBA" id="ARBA00022694"/>
    </source>
</evidence>
<dbReference type="AlphaFoldDB" id="A0A7S2JXL7"/>
<keyword evidence="1" id="KW-0808">Transferase</keyword>
<dbReference type="Gene3D" id="3.40.50.150">
    <property type="entry name" value="Vaccinia Virus protein VP39"/>
    <property type="match status" value="1"/>
</dbReference>
<dbReference type="GO" id="GO:0002939">
    <property type="term" value="P:tRNA N1-guanine methylation"/>
    <property type="evidence" value="ECO:0007669"/>
    <property type="project" value="TreeGrafter"/>
</dbReference>
<keyword evidence="2" id="KW-0949">S-adenosyl-L-methionine</keyword>
<evidence type="ECO:0000256" key="1">
    <source>
        <dbReference type="ARBA" id="ARBA00022679"/>
    </source>
</evidence>
<proteinExistence type="predicted"/>
<dbReference type="PANTHER" id="PTHR23245">
    <property type="entry name" value="TRNA METHYLTRANSFERASE"/>
    <property type="match status" value="1"/>
</dbReference>
<keyword evidence="3" id="KW-0819">tRNA processing</keyword>
<dbReference type="Pfam" id="PF02475">
    <property type="entry name" value="TRM5-TYW2_MTfase"/>
    <property type="match status" value="1"/>
</dbReference>
<feature type="domain" description="SAM-dependent methyltransferase TRM5/TYW2-type" evidence="4">
    <location>
        <begin position="1"/>
        <end position="189"/>
    </location>
</feature>
<evidence type="ECO:0000256" key="2">
    <source>
        <dbReference type="ARBA" id="ARBA00022691"/>
    </source>
</evidence>
<dbReference type="GO" id="GO:0008175">
    <property type="term" value="F:tRNA methyltransferase activity"/>
    <property type="evidence" value="ECO:0007669"/>
    <property type="project" value="TreeGrafter"/>
</dbReference>
<organism evidence="5">
    <name type="scientific">Leptocylindrus danicus</name>
    <dbReference type="NCBI Taxonomy" id="163516"/>
    <lineage>
        <taxon>Eukaryota</taxon>
        <taxon>Sar</taxon>
        <taxon>Stramenopiles</taxon>
        <taxon>Ochrophyta</taxon>
        <taxon>Bacillariophyta</taxon>
        <taxon>Coscinodiscophyceae</taxon>
        <taxon>Chaetocerotophycidae</taxon>
        <taxon>Leptocylindrales</taxon>
        <taxon>Leptocylindraceae</taxon>
        <taxon>Leptocylindrus</taxon>
    </lineage>
</organism>
<dbReference type="CDD" id="cd02440">
    <property type="entry name" value="AdoMet_MTases"/>
    <property type="match status" value="1"/>
</dbReference>
<dbReference type="SUPFAM" id="SSF53335">
    <property type="entry name" value="S-adenosyl-L-methionine-dependent methyltransferases"/>
    <property type="match status" value="1"/>
</dbReference>
<accession>A0A7S2JXL7</accession>
<evidence type="ECO:0000313" key="5">
    <source>
        <dbReference type="EMBL" id="CAD9560506.1"/>
    </source>
</evidence>
<gene>
    <name evidence="5" type="ORF">LDAN0321_LOCUS2588</name>
</gene>
<dbReference type="InterPro" id="IPR029063">
    <property type="entry name" value="SAM-dependent_MTases_sf"/>
</dbReference>
<name>A0A7S2JXL7_9STRA</name>
<evidence type="ECO:0000259" key="4">
    <source>
        <dbReference type="PROSITE" id="PS51684"/>
    </source>
</evidence>
<dbReference type="EMBL" id="HBGY01004271">
    <property type="protein sequence ID" value="CAD9560506.1"/>
    <property type="molecule type" value="Transcribed_RNA"/>
</dbReference>
<dbReference type="PROSITE" id="PS51684">
    <property type="entry name" value="SAM_MT_TRM5_TYW2"/>
    <property type="match status" value="1"/>
</dbReference>
<reference evidence="5" key="1">
    <citation type="submission" date="2021-01" db="EMBL/GenBank/DDBJ databases">
        <authorList>
            <person name="Corre E."/>
            <person name="Pelletier E."/>
            <person name="Niang G."/>
            <person name="Scheremetjew M."/>
            <person name="Finn R."/>
            <person name="Kale V."/>
            <person name="Holt S."/>
            <person name="Cochrane G."/>
            <person name="Meng A."/>
            <person name="Brown T."/>
            <person name="Cohen L."/>
        </authorList>
    </citation>
    <scope>NUCLEOTIDE SEQUENCE</scope>
    <source>
        <strain evidence="5">B650</strain>
    </source>
</reference>
<protein>
    <recommendedName>
        <fullName evidence="4">SAM-dependent methyltransferase TRM5/TYW2-type domain-containing protein</fullName>
    </recommendedName>
</protein>
<sequence>MFEQEFIEGQVIADAFCGVGAIIVTAAKKLGCNVIANDLNPDAVKYAEANAERNLIPNEKFHVECGDARDFIRSLGTKGKTLPDHLILNYPLDSCSFLDQLRWWPSNGNVETMVHVYTFARPGSKTDRSQEAVAIDMVADNLLPEGGYSEKTINRRNELDELGCMVRVHEVCDVALGKAVVCVLMRSWRKAVFVLSRVCC</sequence>
<dbReference type="InterPro" id="IPR056743">
    <property type="entry name" value="TRM5-TYW2-like_MTfase"/>
</dbReference>